<dbReference type="GO" id="GO:0090313">
    <property type="term" value="P:regulation of protein targeting to membrane"/>
    <property type="evidence" value="ECO:0007669"/>
    <property type="project" value="TreeGrafter"/>
</dbReference>
<feature type="transmembrane region" description="Helical" evidence="1">
    <location>
        <begin position="114"/>
        <end position="134"/>
    </location>
</feature>
<feature type="transmembrane region" description="Helical" evidence="1">
    <location>
        <begin position="49"/>
        <end position="67"/>
    </location>
</feature>
<dbReference type="AlphaFoldDB" id="A0A5S9IML1"/>
<feature type="transmembrane region" description="Helical" evidence="1">
    <location>
        <begin position="74"/>
        <end position="94"/>
    </location>
</feature>
<dbReference type="InterPro" id="IPR052894">
    <property type="entry name" value="AsmA-related"/>
</dbReference>
<evidence type="ECO:0000256" key="1">
    <source>
        <dbReference type="SAM" id="Phobius"/>
    </source>
</evidence>
<keyword evidence="3" id="KW-1185">Reference proteome</keyword>
<feature type="transmembrane region" description="Helical" evidence="1">
    <location>
        <begin position="178"/>
        <end position="203"/>
    </location>
</feature>
<proteinExistence type="predicted"/>
<protein>
    <submittedName>
        <fullName evidence="2">Uncharacterized protein</fullName>
    </submittedName>
</protein>
<dbReference type="PANTHER" id="PTHR30441">
    <property type="entry name" value="DUF748 DOMAIN-CONTAINING PROTEIN"/>
    <property type="match status" value="1"/>
</dbReference>
<dbReference type="PANTHER" id="PTHR30441:SF8">
    <property type="entry name" value="DUF748 DOMAIN-CONTAINING PROTEIN"/>
    <property type="match status" value="1"/>
</dbReference>
<dbReference type="Proteomes" id="UP000326354">
    <property type="component" value="Chromosome"/>
</dbReference>
<gene>
    <name evidence="2" type="ORF">UABAM_02468</name>
</gene>
<organism evidence="2 3">
    <name type="scientific">Uabimicrobium amorphum</name>
    <dbReference type="NCBI Taxonomy" id="2596890"/>
    <lineage>
        <taxon>Bacteria</taxon>
        <taxon>Pseudomonadati</taxon>
        <taxon>Planctomycetota</taxon>
        <taxon>Candidatus Uabimicrobiia</taxon>
        <taxon>Candidatus Uabimicrobiales</taxon>
        <taxon>Candidatus Uabimicrobiaceae</taxon>
        <taxon>Candidatus Uabimicrobium</taxon>
    </lineage>
</organism>
<dbReference type="RefSeq" id="WP_151968287.1">
    <property type="nucleotide sequence ID" value="NZ_AP019860.1"/>
</dbReference>
<evidence type="ECO:0000313" key="2">
    <source>
        <dbReference type="EMBL" id="BBM84112.1"/>
    </source>
</evidence>
<keyword evidence="1" id="KW-1133">Transmembrane helix</keyword>
<keyword evidence="1" id="KW-0472">Membrane</keyword>
<dbReference type="EMBL" id="AP019860">
    <property type="protein sequence ID" value="BBM84112.1"/>
    <property type="molecule type" value="Genomic_DNA"/>
</dbReference>
<keyword evidence="1" id="KW-0812">Transmembrane</keyword>
<reference evidence="2 3" key="1">
    <citation type="submission" date="2019-08" db="EMBL/GenBank/DDBJ databases">
        <title>Complete genome sequence of Candidatus Uab amorphum.</title>
        <authorList>
            <person name="Shiratori T."/>
            <person name="Suzuki S."/>
            <person name="Kakizawa Y."/>
            <person name="Ishida K."/>
        </authorList>
    </citation>
    <scope>NUCLEOTIDE SEQUENCE [LARGE SCALE GENOMIC DNA]</scope>
    <source>
        <strain evidence="2 3">SRT547</strain>
    </source>
</reference>
<sequence length="548" mass="62352">MSILRYLLGLFRCHGTANQKAFSVAIGVLIGLTYSAGVTWLLFLPLLLIFRFSVPFVLFTALASWGASVMWLEAFLYEIGLYALAGNSSWSFFWQDLTHTPVLTFFELDRYTAFGAWCLAITASFFLYIFTYFLSIKLADTSLANSLHYNKWSIKMRSRLWQDRDVTGNKIVRPHLTVILLACVVLLLAFVSLCSGIVTRWYIEKYVNPHLGTQVEITNASIDVWSQKILISQVEIKNPKDRTILMTADFLEVDFSLTSLFDRQLYLSKVSLSGATLHLQKKNGMLNLSQLHVFPNVEVGEKSDWVMILHQLLTTLQQKQLVKEQQRIKIVEDYIFLHSPKKPRTIQTLLKEKNLESLSQLNELKEPELISQAASARYIRPKSPYAIATIESQKLVIDFHDQDKDKQQKLELQFAIRNLQVPAVPLSPVEIDLKVTDLPVADYKFLHEDSCDVWFTAGKVSLSFSGNYDQGLFAGKGEIQCREAKMQSTDEAQVFSMNARDFLWGLNKTEGFATTFTIVGHLPELNLQVPTEPLMTVSKTTNSNLEEN</sequence>
<dbReference type="KEGG" id="uam:UABAM_02468"/>
<dbReference type="GO" id="GO:0005886">
    <property type="term" value="C:plasma membrane"/>
    <property type="evidence" value="ECO:0007669"/>
    <property type="project" value="TreeGrafter"/>
</dbReference>
<name>A0A5S9IML1_UABAM</name>
<accession>A0A5S9IML1</accession>
<evidence type="ECO:0000313" key="3">
    <source>
        <dbReference type="Proteomes" id="UP000326354"/>
    </source>
</evidence>
<feature type="transmembrane region" description="Helical" evidence="1">
    <location>
        <begin position="21"/>
        <end position="43"/>
    </location>
</feature>